<sequence>MSISEEVFQPYNAQITEALGLSELRLGRWKVPNSDHHWLMYFWQAAIRPTFHGMGILTVIHTQRFDDSGELGRGKWKGLFAIPNSQRQELEEIAVATIPNDSLWAELNQMDLTENTGTYSLDGISYHLAVTNNDFQAEFTFSNPESLSLKRIERALLHQMERIAKTSQSHAALKYLAMWNEYAAR</sequence>
<dbReference type="Proteomes" id="UP000318626">
    <property type="component" value="Chromosome"/>
</dbReference>
<dbReference type="AlphaFoldDB" id="A0A518C2X9"/>
<evidence type="ECO:0000313" key="1">
    <source>
        <dbReference type="EMBL" id="QDU73582.1"/>
    </source>
</evidence>
<dbReference type="KEGG" id="bvo:Pan97_05580"/>
<proteinExistence type="predicted"/>
<accession>A0A518C2X9</accession>
<protein>
    <submittedName>
        <fullName evidence="1">Uncharacterized protein</fullName>
    </submittedName>
</protein>
<name>A0A518C2X9_9BACT</name>
<dbReference type="EMBL" id="CP036289">
    <property type="protein sequence ID" value="QDU73582.1"/>
    <property type="molecule type" value="Genomic_DNA"/>
</dbReference>
<dbReference type="RefSeq" id="WP_144970526.1">
    <property type="nucleotide sequence ID" value="NZ_CP036289.1"/>
</dbReference>
<keyword evidence="2" id="KW-1185">Reference proteome</keyword>
<organism evidence="1 2">
    <name type="scientific">Bremerella volcania</name>
    <dbReference type="NCBI Taxonomy" id="2527984"/>
    <lineage>
        <taxon>Bacteria</taxon>
        <taxon>Pseudomonadati</taxon>
        <taxon>Planctomycetota</taxon>
        <taxon>Planctomycetia</taxon>
        <taxon>Pirellulales</taxon>
        <taxon>Pirellulaceae</taxon>
        <taxon>Bremerella</taxon>
    </lineage>
</organism>
<reference evidence="2" key="1">
    <citation type="submission" date="2019-02" db="EMBL/GenBank/DDBJ databases">
        <title>Deep-cultivation of Planctomycetes and their phenomic and genomic characterization uncovers novel biology.</title>
        <authorList>
            <person name="Wiegand S."/>
            <person name="Jogler M."/>
            <person name="Boedeker C."/>
            <person name="Pinto D."/>
            <person name="Vollmers J."/>
            <person name="Rivas-Marin E."/>
            <person name="Kohn T."/>
            <person name="Peeters S.H."/>
            <person name="Heuer A."/>
            <person name="Rast P."/>
            <person name="Oberbeckmann S."/>
            <person name="Bunk B."/>
            <person name="Jeske O."/>
            <person name="Meyerdierks A."/>
            <person name="Storesund J.E."/>
            <person name="Kallscheuer N."/>
            <person name="Luecker S."/>
            <person name="Lage O.M."/>
            <person name="Pohl T."/>
            <person name="Merkel B.J."/>
            <person name="Hornburger P."/>
            <person name="Mueller R.-W."/>
            <person name="Bruemmer F."/>
            <person name="Labrenz M."/>
            <person name="Spormann A.M."/>
            <person name="Op den Camp H."/>
            <person name="Overmann J."/>
            <person name="Amann R."/>
            <person name="Jetten M.S.M."/>
            <person name="Mascher T."/>
            <person name="Medema M.H."/>
            <person name="Devos D.P."/>
            <person name="Kaster A.-K."/>
            <person name="Ovreas L."/>
            <person name="Rohde M."/>
            <person name="Galperin M.Y."/>
            <person name="Jogler C."/>
        </authorList>
    </citation>
    <scope>NUCLEOTIDE SEQUENCE [LARGE SCALE GENOMIC DNA]</scope>
    <source>
        <strain evidence="2">Pan97</strain>
    </source>
</reference>
<dbReference type="OrthoDB" id="9903790at2"/>
<gene>
    <name evidence="1" type="ORF">Pan97_05580</name>
</gene>
<evidence type="ECO:0000313" key="2">
    <source>
        <dbReference type="Proteomes" id="UP000318626"/>
    </source>
</evidence>